<organism evidence="2 3">
    <name type="scientific">Leucobacter chromiireducens subsp. solipictus</name>
    <dbReference type="NCBI Taxonomy" id="398235"/>
    <lineage>
        <taxon>Bacteria</taxon>
        <taxon>Bacillati</taxon>
        <taxon>Actinomycetota</taxon>
        <taxon>Actinomycetes</taxon>
        <taxon>Micrococcales</taxon>
        <taxon>Microbacteriaceae</taxon>
        <taxon>Leucobacter</taxon>
    </lineage>
</organism>
<accession>A0ABS1SFJ7</accession>
<evidence type="ECO:0000313" key="2">
    <source>
        <dbReference type="EMBL" id="MBL3679333.1"/>
    </source>
</evidence>
<keyword evidence="1" id="KW-1133">Transmembrane helix</keyword>
<name>A0ABS1SFJ7_9MICO</name>
<proteinExistence type="predicted"/>
<dbReference type="Proteomes" id="UP001645859">
    <property type="component" value="Unassembled WGS sequence"/>
</dbReference>
<keyword evidence="1" id="KW-0472">Membrane</keyword>
<dbReference type="EMBL" id="QYAC01000004">
    <property type="protein sequence ID" value="MBL3679333.1"/>
    <property type="molecule type" value="Genomic_DNA"/>
</dbReference>
<sequence>MSAERTELRRVRWVGIVTAVGIAIWAVVNAVIRGTSPTVTFPMRVSIAVPQPIGEDGGLVGHGGTLTTQLATSALPENSVVWLRLGEILPAFAVAVAVALVTWLAQRAITHGLFDRGALRRLQLALTLAFALVLGARVPLSVGSRIGLDALGLEATHWPAGSEIPWTVAILLLLFVGWCEAMLRAGQRIARDQDGTV</sequence>
<feature type="transmembrane region" description="Helical" evidence="1">
    <location>
        <begin position="12"/>
        <end position="32"/>
    </location>
</feature>
<evidence type="ECO:0000256" key="1">
    <source>
        <dbReference type="SAM" id="Phobius"/>
    </source>
</evidence>
<feature type="transmembrane region" description="Helical" evidence="1">
    <location>
        <begin position="125"/>
        <end position="144"/>
    </location>
</feature>
<feature type="transmembrane region" description="Helical" evidence="1">
    <location>
        <begin position="88"/>
        <end position="105"/>
    </location>
</feature>
<reference evidence="2 3" key="1">
    <citation type="submission" date="2018-09" db="EMBL/GenBank/DDBJ databases">
        <title>Comparative genomics of Leucobacter spp.</title>
        <authorList>
            <person name="Reis A.C."/>
            <person name="Kolvenbach B.A."/>
            <person name="Corvini P.F.X."/>
            <person name="Nunes O.C."/>
        </authorList>
    </citation>
    <scope>NUCLEOTIDE SEQUENCE [LARGE SCALE GENOMIC DNA]</scope>
    <source>
        <strain evidence="2 3">TAN 31504</strain>
    </source>
</reference>
<comment type="caution">
    <text evidence="2">The sequence shown here is derived from an EMBL/GenBank/DDBJ whole genome shotgun (WGS) entry which is preliminary data.</text>
</comment>
<keyword evidence="3" id="KW-1185">Reference proteome</keyword>
<evidence type="ECO:0008006" key="4">
    <source>
        <dbReference type="Google" id="ProtNLM"/>
    </source>
</evidence>
<feature type="transmembrane region" description="Helical" evidence="1">
    <location>
        <begin position="164"/>
        <end position="183"/>
    </location>
</feature>
<gene>
    <name evidence="2" type="ORF">D3230_08480</name>
</gene>
<keyword evidence="1" id="KW-0812">Transmembrane</keyword>
<protein>
    <recommendedName>
        <fullName evidence="4">DUF2975 domain-containing protein</fullName>
    </recommendedName>
</protein>
<evidence type="ECO:0000313" key="3">
    <source>
        <dbReference type="Proteomes" id="UP001645859"/>
    </source>
</evidence>